<name>A0A956NFP7_UNCEI</name>
<accession>A0A956NFP7</accession>
<feature type="transmembrane region" description="Helical" evidence="11">
    <location>
        <begin position="224"/>
        <end position="245"/>
    </location>
</feature>
<dbReference type="Pfam" id="PF00512">
    <property type="entry name" value="HisKA"/>
    <property type="match status" value="1"/>
</dbReference>
<dbReference type="InterPro" id="IPR003661">
    <property type="entry name" value="HisK_dim/P_dom"/>
</dbReference>
<dbReference type="SUPFAM" id="SSF47384">
    <property type="entry name" value="Homodimeric domain of signal transducing histidine kinase"/>
    <property type="match status" value="1"/>
</dbReference>
<evidence type="ECO:0000259" key="12">
    <source>
        <dbReference type="PROSITE" id="PS50109"/>
    </source>
</evidence>
<reference evidence="14" key="1">
    <citation type="submission" date="2020-04" db="EMBL/GenBank/DDBJ databases">
        <authorList>
            <person name="Zhang T."/>
        </authorList>
    </citation>
    <scope>NUCLEOTIDE SEQUENCE</scope>
    <source>
        <strain evidence="14">HKST-UBA02</strain>
    </source>
</reference>
<dbReference type="CDD" id="cd00082">
    <property type="entry name" value="HisKA"/>
    <property type="match status" value="1"/>
</dbReference>
<keyword evidence="8 11" id="KW-1133">Transmembrane helix</keyword>
<dbReference type="InterPro" id="IPR005467">
    <property type="entry name" value="His_kinase_dom"/>
</dbReference>
<keyword evidence="9" id="KW-0902">Two-component regulatory system</keyword>
<dbReference type="SMART" id="SM00387">
    <property type="entry name" value="HATPase_c"/>
    <property type="match status" value="1"/>
</dbReference>
<dbReference type="InterPro" id="IPR003660">
    <property type="entry name" value="HAMP_dom"/>
</dbReference>
<evidence type="ECO:0000256" key="3">
    <source>
        <dbReference type="ARBA" id="ARBA00012438"/>
    </source>
</evidence>
<keyword evidence="6 11" id="KW-0812">Transmembrane</keyword>
<evidence type="ECO:0000259" key="13">
    <source>
        <dbReference type="PROSITE" id="PS50885"/>
    </source>
</evidence>
<evidence type="ECO:0000256" key="5">
    <source>
        <dbReference type="ARBA" id="ARBA00022679"/>
    </source>
</evidence>
<protein>
    <recommendedName>
        <fullName evidence="3">histidine kinase</fullName>
        <ecNumber evidence="3">2.7.13.3</ecNumber>
    </recommendedName>
</protein>
<evidence type="ECO:0000313" key="15">
    <source>
        <dbReference type="Proteomes" id="UP000739538"/>
    </source>
</evidence>
<evidence type="ECO:0000256" key="6">
    <source>
        <dbReference type="ARBA" id="ARBA00022692"/>
    </source>
</evidence>
<dbReference type="InterPro" id="IPR036097">
    <property type="entry name" value="HisK_dim/P_sf"/>
</dbReference>
<evidence type="ECO:0000313" key="14">
    <source>
        <dbReference type="EMBL" id="MCA9757591.1"/>
    </source>
</evidence>
<comment type="subcellular location">
    <subcellularLocation>
        <location evidence="2">Membrane</location>
    </subcellularLocation>
</comment>
<dbReference type="InterPro" id="IPR050428">
    <property type="entry name" value="TCS_sensor_his_kinase"/>
</dbReference>
<dbReference type="SUPFAM" id="SSF55874">
    <property type="entry name" value="ATPase domain of HSP90 chaperone/DNA topoisomerase II/histidine kinase"/>
    <property type="match status" value="1"/>
</dbReference>
<dbReference type="PROSITE" id="PS50109">
    <property type="entry name" value="HIS_KIN"/>
    <property type="match status" value="1"/>
</dbReference>
<evidence type="ECO:0000256" key="2">
    <source>
        <dbReference type="ARBA" id="ARBA00004370"/>
    </source>
</evidence>
<dbReference type="Gene3D" id="6.10.340.10">
    <property type="match status" value="1"/>
</dbReference>
<evidence type="ECO:0000256" key="10">
    <source>
        <dbReference type="SAM" id="MobiDB-lite"/>
    </source>
</evidence>
<keyword evidence="7" id="KW-0418">Kinase</keyword>
<feature type="region of interest" description="Disordered" evidence="10">
    <location>
        <begin position="111"/>
        <end position="154"/>
    </location>
</feature>
<reference evidence="14" key="2">
    <citation type="journal article" date="2021" name="Microbiome">
        <title>Successional dynamics and alternative stable states in a saline activated sludge microbial community over 9 years.</title>
        <authorList>
            <person name="Wang Y."/>
            <person name="Ye J."/>
            <person name="Ju F."/>
            <person name="Liu L."/>
            <person name="Boyd J.A."/>
            <person name="Deng Y."/>
            <person name="Parks D.H."/>
            <person name="Jiang X."/>
            <person name="Yin X."/>
            <person name="Woodcroft B.J."/>
            <person name="Tyson G.W."/>
            <person name="Hugenholtz P."/>
            <person name="Polz M.F."/>
            <person name="Zhang T."/>
        </authorList>
    </citation>
    <scope>NUCLEOTIDE SEQUENCE</scope>
    <source>
        <strain evidence="14">HKST-UBA02</strain>
    </source>
</reference>
<dbReference type="Gene3D" id="1.10.287.130">
    <property type="match status" value="1"/>
</dbReference>
<evidence type="ECO:0000256" key="11">
    <source>
        <dbReference type="SAM" id="Phobius"/>
    </source>
</evidence>
<gene>
    <name evidence="14" type="ORF">KDA27_17430</name>
</gene>
<comment type="catalytic activity">
    <reaction evidence="1">
        <text>ATP + protein L-histidine = ADP + protein N-phospho-L-histidine.</text>
        <dbReference type="EC" id="2.7.13.3"/>
    </reaction>
</comment>
<keyword evidence="4" id="KW-0597">Phosphoprotein</keyword>
<dbReference type="EMBL" id="JAGQHS010000107">
    <property type="protein sequence ID" value="MCA9757591.1"/>
    <property type="molecule type" value="Genomic_DNA"/>
</dbReference>
<dbReference type="GO" id="GO:0000155">
    <property type="term" value="F:phosphorelay sensor kinase activity"/>
    <property type="evidence" value="ECO:0007669"/>
    <property type="project" value="InterPro"/>
</dbReference>
<dbReference type="Gene3D" id="3.30.565.10">
    <property type="entry name" value="Histidine kinase-like ATPase, C-terminal domain"/>
    <property type="match status" value="1"/>
</dbReference>
<dbReference type="InterPro" id="IPR003594">
    <property type="entry name" value="HATPase_dom"/>
</dbReference>
<dbReference type="SMART" id="SM00388">
    <property type="entry name" value="HisKA"/>
    <property type="match status" value="1"/>
</dbReference>
<dbReference type="PANTHER" id="PTHR45436">
    <property type="entry name" value="SENSOR HISTIDINE KINASE YKOH"/>
    <property type="match status" value="1"/>
</dbReference>
<sequence length="533" mass="57942">MKARSMSRALVLGNAFGIALVLLIAGVALDRGLSHALLRDLDDSLEHELALFLSTIKLTPDGIETDFEELAMPQFEEEDGPGFLELRQLAGEFVYESPSWIEAQISWPNSDHLSLPVETRPSPRESADGSGTDEPGPDEQAPYEVSPGGDRTRPAQLIGAASTEFGRTAAGDRVRGRTQGFRPIVEIDSERGPDEEPPSGNVTLVLTVARSTESIDALQNRLRLLLLVVGAASGVLAVFLLGAVVRRSLRPLDALATEIRSLSDGDLSRRVPMSETPIEVEPVIARLNELLAALERSFTRERQFSQDIAHELRTPLAGLRTSFEVTLSRERAVAQYREELDEALEIVIGLQEIVQTLLDLARLESGEAVLEKTNVDLEELVRSTWHGVTRAAEERSVDLTIEAEPGLVASTDQTLLRTALRNLLDNAAEHADPGGHASVQLRREQDAASLVIRNSGSRVPQHEADALFARFARHDTARSSTGRHYGLGLALVQEIARTLGLRVAIRSEVGGEFEVTLRIPLVTGSGPFSNGST</sequence>
<dbReference type="InterPro" id="IPR036890">
    <property type="entry name" value="HATPase_C_sf"/>
</dbReference>
<organism evidence="14 15">
    <name type="scientific">Eiseniibacteriota bacterium</name>
    <dbReference type="NCBI Taxonomy" id="2212470"/>
    <lineage>
        <taxon>Bacteria</taxon>
        <taxon>Candidatus Eiseniibacteriota</taxon>
    </lineage>
</organism>
<dbReference type="Pfam" id="PF02518">
    <property type="entry name" value="HATPase_c"/>
    <property type="match status" value="1"/>
</dbReference>
<dbReference type="SMART" id="SM00304">
    <property type="entry name" value="HAMP"/>
    <property type="match status" value="1"/>
</dbReference>
<evidence type="ECO:0000256" key="7">
    <source>
        <dbReference type="ARBA" id="ARBA00022777"/>
    </source>
</evidence>
<dbReference type="GO" id="GO:0005886">
    <property type="term" value="C:plasma membrane"/>
    <property type="evidence" value="ECO:0007669"/>
    <property type="project" value="TreeGrafter"/>
</dbReference>
<feature type="domain" description="HAMP" evidence="13">
    <location>
        <begin position="246"/>
        <end position="299"/>
    </location>
</feature>
<dbReference type="Proteomes" id="UP000739538">
    <property type="component" value="Unassembled WGS sequence"/>
</dbReference>
<keyword evidence="5" id="KW-0808">Transferase</keyword>
<evidence type="ECO:0000256" key="4">
    <source>
        <dbReference type="ARBA" id="ARBA00022553"/>
    </source>
</evidence>
<dbReference type="PANTHER" id="PTHR45436:SF5">
    <property type="entry name" value="SENSOR HISTIDINE KINASE TRCS"/>
    <property type="match status" value="1"/>
</dbReference>
<dbReference type="AlphaFoldDB" id="A0A956NFP7"/>
<proteinExistence type="predicted"/>
<dbReference type="EC" id="2.7.13.3" evidence="3"/>
<evidence type="ECO:0000256" key="9">
    <source>
        <dbReference type="ARBA" id="ARBA00023012"/>
    </source>
</evidence>
<comment type="caution">
    <text evidence="14">The sequence shown here is derived from an EMBL/GenBank/DDBJ whole genome shotgun (WGS) entry which is preliminary data.</text>
</comment>
<dbReference type="PROSITE" id="PS50885">
    <property type="entry name" value="HAMP"/>
    <property type="match status" value="1"/>
</dbReference>
<evidence type="ECO:0000256" key="1">
    <source>
        <dbReference type="ARBA" id="ARBA00000085"/>
    </source>
</evidence>
<feature type="domain" description="Histidine kinase" evidence="12">
    <location>
        <begin position="307"/>
        <end position="523"/>
    </location>
</feature>
<evidence type="ECO:0000256" key="8">
    <source>
        <dbReference type="ARBA" id="ARBA00022989"/>
    </source>
</evidence>
<dbReference type="Pfam" id="PF00672">
    <property type="entry name" value="HAMP"/>
    <property type="match status" value="1"/>
</dbReference>
<keyword evidence="11" id="KW-0472">Membrane</keyword>